<dbReference type="InterPro" id="IPR032675">
    <property type="entry name" value="LRR_dom_sf"/>
</dbReference>
<dbReference type="Gene3D" id="3.80.10.10">
    <property type="entry name" value="Ribonuclease Inhibitor"/>
    <property type="match status" value="1"/>
</dbReference>
<keyword evidence="3" id="KW-1185">Reference proteome</keyword>
<evidence type="ECO:0000313" key="2">
    <source>
        <dbReference type="EMBL" id="KAG2199735.1"/>
    </source>
</evidence>
<reference evidence="2" key="1">
    <citation type="submission" date="2020-12" db="EMBL/GenBank/DDBJ databases">
        <title>Metabolic potential, ecology and presence of endohyphal bacteria is reflected in genomic diversity of Mucoromycotina.</title>
        <authorList>
            <person name="Muszewska A."/>
            <person name="Okrasinska A."/>
            <person name="Steczkiewicz K."/>
            <person name="Drgas O."/>
            <person name="Orlowska M."/>
            <person name="Perlinska-Lenart U."/>
            <person name="Aleksandrzak-Piekarczyk T."/>
            <person name="Szatraj K."/>
            <person name="Zielenkiewicz U."/>
            <person name="Pilsyk S."/>
            <person name="Malc E."/>
            <person name="Mieczkowski P."/>
            <person name="Kruszewska J.S."/>
            <person name="Biernat P."/>
            <person name="Pawlowska J."/>
        </authorList>
    </citation>
    <scope>NUCLEOTIDE SEQUENCE</scope>
    <source>
        <strain evidence="2">WA0000017839</strain>
    </source>
</reference>
<dbReference type="SUPFAM" id="SSF52047">
    <property type="entry name" value="RNI-like"/>
    <property type="match status" value="1"/>
</dbReference>
<sequence>MHIEQLPLETLVNIFSDLDSSRRLQCALVCKSWKEPALKLLHQNLKLGDRHRSLLKRLLKLDTKERDGCFKYGAHVKTLQFVYSNKKYMSSLYRSRCGFISDASDSDFENYTGGFDDDFDDYDSDYDVPVEFNETEFMSLMEYFPNLLILDVASNKLYKRYFRHLLDSKSDKCLNQIQVITAPKISIYNPGSYNAHFNLCCRYCETITSLEIQDYCDNMDMGHILDLFPRSTQTLSYLEEFPKLKSLKILRSSVTSITPFRLQEACPNLTSLNFGIHSYMVQDPKNFLPIDPAFQTKQNDLESLILESTNIPVEYIQYLIDCNFTQLNTLKLIMSRVDLYTWINKIGLENVLKLAR</sequence>
<dbReference type="Pfam" id="PF12937">
    <property type="entry name" value="F-box-like"/>
    <property type="match status" value="1"/>
</dbReference>
<protein>
    <recommendedName>
        <fullName evidence="1">F-box domain-containing protein</fullName>
    </recommendedName>
</protein>
<evidence type="ECO:0000313" key="3">
    <source>
        <dbReference type="Proteomes" id="UP000603453"/>
    </source>
</evidence>
<dbReference type="SUPFAM" id="SSF81383">
    <property type="entry name" value="F-box domain"/>
    <property type="match status" value="1"/>
</dbReference>
<proteinExistence type="predicted"/>
<dbReference type="OrthoDB" id="2447803at2759"/>
<name>A0A8H7QWT7_9FUNG</name>
<accession>A0A8H7QWT7</accession>
<dbReference type="InterPro" id="IPR001810">
    <property type="entry name" value="F-box_dom"/>
</dbReference>
<gene>
    <name evidence="2" type="ORF">INT47_012871</name>
</gene>
<dbReference type="InterPro" id="IPR036047">
    <property type="entry name" value="F-box-like_dom_sf"/>
</dbReference>
<comment type="caution">
    <text evidence="2">The sequence shown here is derived from an EMBL/GenBank/DDBJ whole genome shotgun (WGS) entry which is preliminary data.</text>
</comment>
<dbReference type="Gene3D" id="1.20.1280.50">
    <property type="match status" value="1"/>
</dbReference>
<dbReference type="Proteomes" id="UP000603453">
    <property type="component" value="Unassembled WGS sequence"/>
</dbReference>
<dbReference type="EMBL" id="JAEPRD010000092">
    <property type="protein sequence ID" value="KAG2199735.1"/>
    <property type="molecule type" value="Genomic_DNA"/>
</dbReference>
<evidence type="ECO:0000259" key="1">
    <source>
        <dbReference type="PROSITE" id="PS50181"/>
    </source>
</evidence>
<feature type="domain" description="F-box" evidence="1">
    <location>
        <begin position="1"/>
        <end position="58"/>
    </location>
</feature>
<dbReference type="AlphaFoldDB" id="A0A8H7QWT7"/>
<dbReference type="PROSITE" id="PS50181">
    <property type="entry name" value="FBOX"/>
    <property type="match status" value="1"/>
</dbReference>
<organism evidence="2 3">
    <name type="scientific">Mucor saturninus</name>
    <dbReference type="NCBI Taxonomy" id="64648"/>
    <lineage>
        <taxon>Eukaryota</taxon>
        <taxon>Fungi</taxon>
        <taxon>Fungi incertae sedis</taxon>
        <taxon>Mucoromycota</taxon>
        <taxon>Mucoromycotina</taxon>
        <taxon>Mucoromycetes</taxon>
        <taxon>Mucorales</taxon>
        <taxon>Mucorineae</taxon>
        <taxon>Mucoraceae</taxon>
        <taxon>Mucor</taxon>
    </lineage>
</organism>